<keyword evidence="2 10" id="KW-0808">Transferase</keyword>
<feature type="region of interest" description="Disordered" evidence="11">
    <location>
        <begin position="1914"/>
        <end position="1999"/>
    </location>
</feature>
<dbReference type="SMART" id="SM00330">
    <property type="entry name" value="PIPKc"/>
    <property type="match status" value="1"/>
</dbReference>
<feature type="compositionally biased region" description="Basic and acidic residues" evidence="11">
    <location>
        <begin position="1914"/>
        <end position="1926"/>
    </location>
</feature>
<feature type="compositionally biased region" description="Low complexity" evidence="11">
    <location>
        <begin position="372"/>
        <end position="384"/>
    </location>
</feature>
<feature type="compositionally biased region" description="Low complexity" evidence="11">
    <location>
        <begin position="572"/>
        <end position="587"/>
    </location>
</feature>
<keyword evidence="6 10" id="KW-0418">Kinase</keyword>
<dbReference type="PROSITE" id="PS50178">
    <property type="entry name" value="ZF_FYVE"/>
    <property type="match status" value="1"/>
</dbReference>
<protein>
    <recommendedName>
        <fullName evidence="1">1-phosphatidylinositol-3-phosphate 5-kinase</fullName>
        <ecNumber evidence="1">2.7.1.150</ecNumber>
    </recommendedName>
</protein>
<organism evidence="14 15">
    <name type="scientific">Elsinoe australis</name>
    <dbReference type="NCBI Taxonomy" id="40998"/>
    <lineage>
        <taxon>Eukaryota</taxon>
        <taxon>Fungi</taxon>
        <taxon>Dikarya</taxon>
        <taxon>Ascomycota</taxon>
        <taxon>Pezizomycotina</taxon>
        <taxon>Dothideomycetes</taxon>
        <taxon>Dothideomycetidae</taxon>
        <taxon>Myriangiales</taxon>
        <taxon>Elsinoaceae</taxon>
        <taxon>Elsinoe</taxon>
    </lineage>
</organism>
<comment type="caution">
    <text evidence="14">The sequence shown here is derived from an EMBL/GenBank/DDBJ whole genome shotgun (WGS) entry which is preliminary data.</text>
</comment>
<feature type="compositionally biased region" description="Basic and acidic residues" evidence="11">
    <location>
        <begin position="1968"/>
        <end position="1980"/>
    </location>
</feature>
<dbReference type="FunFam" id="3.30.40.10:FF:000283">
    <property type="entry name" value="1-phosphatidylinositol-3-phosphate 5-kinase (Fab1)"/>
    <property type="match status" value="1"/>
</dbReference>
<feature type="compositionally biased region" description="Acidic residues" evidence="11">
    <location>
        <begin position="258"/>
        <end position="274"/>
    </location>
</feature>
<evidence type="ECO:0000256" key="9">
    <source>
        <dbReference type="PROSITE-ProRule" id="PRU00091"/>
    </source>
</evidence>
<dbReference type="Pfam" id="PF00118">
    <property type="entry name" value="Cpn60_TCP1"/>
    <property type="match status" value="1"/>
</dbReference>
<dbReference type="PANTHER" id="PTHR45748:SF7">
    <property type="entry name" value="1-PHOSPHATIDYLINOSITOL 3-PHOSPHATE 5-KINASE-RELATED"/>
    <property type="match status" value="1"/>
</dbReference>
<feature type="compositionally biased region" description="Polar residues" evidence="11">
    <location>
        <begin position="330"/>
        <end position="339"/>
    </location>
</feature>
<feature type="region of interest" description="Disordered" evidence="11">
    <location>
        <begin position="1682"/>
        <end position="1725"/>
    </location>
</feature>
<feature type="compositionally biased region" description="Polar residues" evidence="11">
    <location>
        <begin position="2016"/>
        <end position="2029"/>
    </location>
</feature>
<dbReference type="GO" id="GO:0005524">
    <property type="term" value="F:ATP binding"/>
    <property type="evidence" value="ECO:0007669"/>
    <property type="project" value="UniProtKB-UniRule"/>
</dbReference>
<feature type="compositionally biased region" description="Basic and acidic residues" evidence="11">
    <location>
        <begin position="692"/>
        <end position="702"/>
    </location>
</feature>
<feature type="compositionally biased region" description="Polar residues" evidence="11">
    <location>
        <begin position="1953"/>
        <end position="1962"/>
    </location>
</feature>
<dbReference type="SUPFAM" id="SSF57903">
    <property type="entry name" value="FYVE/PHD zinc finger"/>
    <property type="match status" value="1"/>
</dbReference>
<dbReference type="FunFam" id="3.30.810.10:FF:000001">
    <property type="entry name" value="1-phosphatidylinositol 3-phosphate 5-kinase FAB1"/>
    <property type="match status" value="1"/>
</dbReference>
<dbReference type="CDD" id="cd03334">
    <property type="entry name" value="Fab1_TCP"/>
    <property type="match status" value="1"/>
</dbReference>
<keyword evidence="4 10" id="KW-0547">Nucleotide-binding</keyword>
<accession>A0A4U7AWI9</accession>
<dbReference type="Gene3D" id="3.30.810.10">
    <property type="entry name" value="2-Layer Sandwich"/>
    <property type="match status" value="1"/>
</dbReference>
<dbReference type="SMART" id="SM00064">
    <property type="entry name" value="FYVE"/>
    <property type="match status" value="1"/>
</dbReference>
<dbReference type="SUPFAM" id="SSF56104">
    <property type="entry name" value="SAICAR synthase-like"/>
    <property type="match status" value="1"/>
</dbReference>
<dbReference type="Pfam" id="PF01504">
    <property type="entry name" value="PIP5K"/>
    <property type="match status" value="2"/>
</dbReference>
<dbReference type="GO" id="GO:0000329">
    <property type="term" value="C:fungal-type vacuole membrane"/>
    <property type="evidence" value="ECO:0007669"/>
    <property type="project" value="TreeGrafter"/>
</dbReference>
<evidence type="ECO:0000256" key="5">
    <source>
        <dbReference type="ARBA" id="ARBA00022771"/>
    </source>
</evidence>
<dbReference type="Gene3D" id="3.30.40.10">
    <property type="entry name" value="Zinc/RING finger domain, C3HC4 (zinc finger)"/>
    <property type="match status" value="1"/>
</dbReference>
<feature type="region of interest" description="Disordered" evidence="11">
    <location>
        <begin position="2438"/>
        <end position="2471"/>
    </location>
</feature>
<evidence type="ECO:0000256" key="4">
    <source>
        <dbReference type="ARBA" id="ARBA00022741"/>
    </source>
</evidence>
<dbReference type="InterPro" id="IPR002423">
    <property type="entry name" value="Cpn60/GroEL/TCP-1"/>
</dbReference>
<feature type="compositionally biased region" description="Basic and acidic residues" evidence="11">
    <location>
        <begin position="161"/>
        <end position="178"/>
    </location>
</feature>
<dbReference type="EC" id="2.7.1.150" evidence="1"/>
<proteinExistence type="predicted"/>
<feature type="compositionally biased region" description="Low complexity" evidence="11">
    <location>
        <begin position="1093"/>
        <end position="1104"/>
    </location>
</feature>
<feature type="domain" description="FYVE-type" evidence="12">
    <location>
        <begin position="431"/>
        <end position="490"/>
    </location>
</feature>
<dbReference type="InterPro" id="IPR000306">
    <property type="entry name" value="Znf_FYVE"/>
</dbReference>
<evidence type="ECO:0000256" key="7">
    <source>
        <dbReference type="ARBA" id="ARBA00022833"/>
    </source>
</evidence>
<feature type="region of interest" description="Disordered" evidence="11">
    <location>
        <begin position="1763"/>
        <end position="1857"/>
    </location>
</feature>
<dbReference type="InterPro" id="IPR027483">
    <property type="entry name" value="PInositol-4-P-4/5-kinase_C_sf"/>
</dbReference>
<keyword evidence="7" id="KW-0862">Zinc</keyword>
<dbReference type="Gene3D" id="3.50.7.10">
    <property type="entry name" value="GroEL"/>
    <property type="match status" value="1"/>
</dbReference>
<feature type="region of interest" description="Disordered" evidence="11">
    <location>
        <begin position="2014"/>
        <end position="2036"/>
    </location>
</feature>
<keyword evidence="5 9" id="KW-0863">Zinc-finger</keyword>
<feature type="region of interest" description="Disordered" evidence="11">
    <location>
        <begin position="372"/>
        <end position="394"/>
    </location>
</feature>
<feature type="compositionally biased region" description="Basic residues" evidence="11">
    <location>
        <begin position="588"/>
        <end position="604"/>
    </location>
</feature>
<dbReference type="GO" id="GO:0046854">
    <property type="term" value="P:phosphatidylinositol phosphate biosynthetic process"/>
    <property type="evidence" value="ECO:0007669"/>
    <property type="project" value="TreeGrafter"/>
</dbReference>
<feature type="region of interest" description="Disordered" evidence="11">
    <location>
        <begin position="548"/>
        <end position="604"/>
    </location>
</feature>
<evidence type="ECO:0000256" key="3">
    <source>
        <dbReference type="ARBA" id="ARBA00022723"/>
    </source>
</evidence>
<dbReference type="GO" id="GO:0008270">
    <property type="term" value="F:zinc ion binding"/>
    <property type="evidence" value="ECO:0007669"/>
    <property type="project" value="UniProtKB-KW"/>
</dbReference>
<feature type="compositionally biased region" description="Basic and acidic residues" evidence="11">
    <location>
        <begin position="296"/>
        <end position="319"/>
    </location>
</feature>
<evidence type="ECO:0000256" key="11">
    <source>
        <dbReference type="SAM" id="MobiDB-lite"/>
    </source>
</evidence>
<evidence type="ECO:0000256" key="1">
    <source>
        <dbReference type="ARBA" id="ARBA00012009"/>
    </source>
</evidence>
<evidence type="ECO:0000256" key="8">
    <source>
        <dbReference type="ARBA" id="ARBA00022840"/>
    </source>
</evidence>
<feature type="region of interest" description="Disordered" evidence="11">
    <location>
        <begin position="667"/>
        <end position="734"/>
    </location>
</feature>
<dbReference type="InterPro" id="IPR017455">
    <property type="entry name" value="Znf_FYVE-rel"/>
</dbReference>
<evidence type="ECO:0000313" key="15">
    <source>
        <dbReference type="Proteomes" id="UP000308133"/>
    </source>
</evidence>
<feature type="compositionally biased region" description="Polar residues" evidence="11">
    <location>
        <begin position="196"/>
        <end position="210"/>
    </location>
</feature>
<keyword evidence="3" id="KW-0479">Metal-binding</keyword>
<dbReference type="GO" id="GO:0000285">
    <property type="term" value="F:1-phosphatidylinositol-3-phosphate 5-kinase activity"/>
    <property type="evidence" value="ECO:0007669"/>
    <property type="project" value="UniProtKB-EC"/>
</dbReference>
<feature type="compositionally biased region" description="Basic and acidic residues" evidence="11">
    <location>
        <begin position="275"/>
        <end position="285"/>
    </location>
</feature>
<dbReference type="EMBL" id="PTQR01000082">
    <property type="protein sequence ID" value="TKX21010.1"/>
    <property type="molecule type" value="Genomic_DNA"/>
</dbReference>
<dbReference type="PROSITE" id="PS51455">
    <property type="entry name" value="PIPK"/>
    <property type="match status" value="1"/>
</dbReference>
<dbReference type="InterPro" id="IPR013083">
    <property type="entry name" value="Znf_RING/FYVE/PHD"/>
</dbReference>
<feature type="region of interest" description="Disordered" evidence="11">
    <location>
        <begin position="57"/>
        <end position="339"/>
    </location>
</feature>
<dbReference type="GO" id="GO:0010008">
    <property type="term" value="C:endosome membrane"/>
    <property type="evidence" value="ECO:0007669"/>
    <property type="project" value="TreeGrafter"/>
</dbReference>
<evidence type="ECO:0000256" key="2">
    <source>
        <dbReference type="ARBA" id="ARBA00022679"/>
    </source>
</evidence>
<feature type="compositionally biased region" description="Basic and acidic residues" evidence="11">
    <location>
        <begin position="238"/>
        <end position="257"/>
    </location>
</feature>
<evidence type="ECO:0000256" key="10">
    <source>
        <dbReference type="PROSITE-ProRule" id="PRU00781"/>
    </source>
</evidence>
<dbReference type="InterPro" id="IPR027409">
    <property type="entry name" value="GroEL-like_apical_dom_sf"/>
</dbReference>
<gene>
    <name evidence="14" type="ORF">C1H76_6550</name>
</gene>
<dbReference type="FunFam" id="3.50.7.10:FF:000007">
    <property type="entry name" value="1-phosphatidylinositol 3-phosphate 5-kinase isoform X1"/>
    <property type="match status" value="1"/>
</dbReference>
<feature type="compositionally biased region" description="Polar residues" evidence="11">
    <location>
        <begin position="286"/>
        <end position="295"/>
    </location>
</feature>
<dbReference type="Pfam" id="PF01363">
    <property type="entry name" value="FYVE"/>
    <property type="match status" value="1"/>
</dbReference>
<evidence type="ECO:0000256" key="6">
    <source>
        <dbReference type="ARBA" id="ARBA00022777"/>
    </source>
</evidence>
<feature type="region of interest" description="Disordered" evidence="11">
    <location>
        <begin position="1635"/>
        <end position="1663"/>
    </location>
</feature>
<evidence type="ECO:0000259" key="13">
    <source>
        <dbReference type="PROSITE" id="PS51455"/>
    </source>
</evidence>
<dbReference type="InterPro" id="IPR044769">
    <property type="entry name" value="PIKfyve_PIPKc"/>
</dbReference>
<dbReference type="SUPFAM" id="SSF52029">
    <property type="entry name" value="GroEL apical domain-like"/>
    <property type="match status" value="1"/>
</dbReference>
<keyword evidence="8 10" id="KW-0067">ATP-binding</keyword>
<dbReference type="CDD" id="cd17300">
    <property type="entry name" value="PIPKc_PIKfyve"/>
    <property type="match status" value="1"/>
</dbReference>
<feature type="domain" description="PIPK" evidence="13">
    <location>
        <begin position="2083"/>
        <end position="2410"/>
    </location>
</feature>
<reference evidence="14 15" key="1">
    <citation type="submission" date="2018-02" db="EMBL/GenBank/DDBJ databases">
        <title>Draft genome sequences of Elsinoe sp., causing black scab on jojoba.</title>
        <authorList>
            <person name="Stodart B."/>
            <person name="Jeffress S."/>
            <person name="Ash G."/>
            <person name="Arun Chinnappa K."/>
        </authorList>
    </citation>
    <scope>NUCLEOTIDE SEQUENCE [LARGE SCALE GENOMIC DNA]</scope>
    <source>
        <strain evidence="14 15">Hillstone_2</strain>
    </source>
</reference>
<dbReference type="InterPro" id="IPR011011">
    <property type="entry name" value="Znf_FYVE_PHD"/>
</dbReference>
<name>A0A4U7AWI9_9PEZI</name>
<feature type="compositionally biased region" description="Polar residues" evidence="11">
    <location>
        <begin position="1688"/>
        <end position="1705"/>
    </location>
</feature>
<dbReference type="InterPro" id="IPR002498">
    <property type="entry name" value="PInositol-4-P-4/5-kinase_core"/>
</dbReference>
<dbReference type="PANTHER" id="PTHR45748">
    <property type="entry name" value="1-PHOSPHATIDYLINOSITOL 3-PHOSPHATE 5-KINASE-RELATED"/>
    <property type="match status" value="1"/>
</dbReference>
<dbReference type="Proteomes" id="UP000308133">
    <property type="component" value="Unassembled WGS sequence"/>
</dbReference>
<sequence>MSIDRGKRRSSSIAIPSPIVGFRSRRGSWASVSSKAPPVDKEALSNALDEIHTTASKQDTLTSFSDYDAGGGARVTGPKEPVSGGLAGLYSRFRQSVAGGSPDSMRPHSRGSLSKHDTESIKSVASGPVRSRGDVDVKRSSSSNRASKDMTGKLSGNSSPRPDRDTSAHDTTRQHDQAKISTISHVTSPLAHKRSANISHLSLTDRPVSSQEQPREREQQAPPPKIQLDTKMVNPEFAELKRVASGPRERETAHAQENDDDDNAILSSDSDDEDTRPVADNDKRLSMQSQQSLRTPDSKIEAKPARQRIAEEKSLESMRDISGPPPVTSGAPNSVSASNGATSLRPLARIAEKGPPTVNISRASSTMDVNDTSRFSAASSAATTPRGEYPPNLNAGFRRTTLKAPDGHRPHTVVPAHLKRRVVSKEFWMKDENARDCFYCGDAFSTFRRKHHCRTCGQIFDAKCTTLVSGRPFDLPGTLRLCRPCEAVIYGSDDDSTVFTDDEEDKRASLVLDTSKLPPILADKPLDTSAPFTPGDAAIATPSIGIPASRRNRESKRRSAVIEFDAAPTLARPGSSRSLKSLGGRPRSSSHRRHPSKHQHMRSVKHALEERGPFHQDSGDTDGRQLLPAFHNDNIIDPDLAPFMSDEGSDDDQASIFTVLNNASHPSSFVDHDRGNLSSLVHSNSKKGRSRAQSDRFKDVEIPRPPTRTGSKLRKRNPSIASINFPRPSPRRSRSQTLLFREAADAGMEGSDAGSEALVRENLEGKIKRSNAMHGIDAPKVELNRASLQHVRNLLSQLLQDSKVTNSKSWEKALMPILLQCTDDVDPDVQHGDDMDIRNYIKLKKVPGGRPGDTAYVSGVVFSKNIALKGMKRSLVQPRIVIVTFALEYARHNTHFMSLDPILAQEREYLRNLVGRIVALQPQVLLVQRNVSGLALQMLNEAGITVIHCVKESVLAAVARVTKTIMIKTIDKLSMDPSHLGHCDNFDVKTYIHKGVKKTYIFISGCQPNLGCTLVLRGATTETLRQVKRVTEFMCYVVYNLKLETCLMRDEFALIPSNVADVQLKEPKPLPGLSQDPIPQQNGETKNQEKLQSSAASIDGSVSSTRGGAIPPGASQVLDLKLHEGEDSCEDESIPSHYRDLVKTSQTQLMSSSPFVKFNEPYLLKQALEQERHVDKHKRLLNKFIAAEQEDAQEEEDTAVDFEMIQPDMLHDVDPKQLSKGMRRFLQDVFQVQYQKAIQDYYTKKKQWDSFFEGSNGNPFDPFLHQNIFVLQSLVSSVTSAPCAGPEVIGLAFYADYEHQEMNYQDDCTLGQFVEDMCFGAGTACRACGRKMVDHHRQYVHGNGQLTVSVTRYPSKIKGLQNSILMWSTCKICNQETTVIPMSDNTWKYSFGKYLELSFWSTPLKARAGLCPHDIHKDFVRCFGFQDQCVRVQYDGIEIYEVVVPNPTINWAVKSDLMMKNRLYSECVNKLEAFISSVKARLESINLSTVSPDKAGDASAALEKLMQRADHDHHELLAKIQTKYMVSRYYEVVPLNRAIRFMDEKAIAWDTAFNEFERDYFPSETDIRNLATLQLKKIFLDRTDNATGEVCEEGVEMKDGNQLRRINLTDDMLQSEKAQNMLSAVLEEQINFDGKLSKKQPAPVESPTKRQLMGSPDARQSMSIGEVERAVDREDVKHLDLAVPVGSPDQTPNTAQPTSLETPTSPLGLDSNAPQVDQDPFQEPRPLNSTLVEKIEQIRAAAAQSDDENKQSDSRIPRLVELQRKPGNSLQTPQLIRAQSQPNHVPRRSTEKAEFPPFDSQVAEQLSENESDSPDGRQSAESNRVESKLMERIAGSSTRPVRPAASMIPRSVPVKAPNDTATRVSALAKHFEQLSREFEKERLRERRMRAARMRQSRATHLPSSQPVVEVFKDASEAVSSKPDEAKAGTMKPPGMKRTESSRSGHRQRGHEPINSTSDTSQGEVELTDAEHTDNFTDNERASTSFGHGASDTEVEGDTTDNELQLEKKHRRLLDPGTTSTSATLMSPTSIPDLELPLPKHEKSSLMKMLSSFWSERSASGWAPLDYPLNQTEHVFDDSDIVVREDEPSSVIALALSSNDYLKKLKEFRTSGRNRSKVPTDGTMDDVAIEQAAIEASLISETGTHMKYSFGHNQVRAQCKIFYAESFDALRRKCGVSPRFVESLSRSIKWDSKGGKTKSLFLKTLDDRFVIKSLQEVELKAFTRFAPDYFAFMSHTLFRSVPSVIAKMFGLFQVMIKNPATGVEFSSYLLVMENLFYDHKPNRRFDLKGSMRNRKIESTGQPDEVLLDENLVETIFETPLFVREHARKLVKASVWNDTMWLCRQNVMDYSLMAGFDDPSRQLFVGIIDCIRTYTWDKKLESWIKDRGKNKPTITSPKDYRNRFRVSMMQYVLQAPNVYHEFSRGVGVGGELRVWKGEGQGTLGVGTEEGKRAEEGQMGEREREREELGRQESGFVDVGVGVGDMNSVAL</sequence>
<dbReference type="Gene3D" id="3.30.800.10">
    <property type="entry name" value="Phosphatidylinositol Phosphate Kinase II Beta"/>
    <property type="match status" value="1"/>
</dbReference>
<evidence type="ECO:0000313" key="14">
    <source>
        <dbReference type="EMBL" id="TKX21010.1"/>
    </source>
</evidence>
<evidence type="ECO:0000259" key="12">
    <source>
        <dbReference type="PROSITE" id="PS50178"/>
    </source>
</evidence>
<feature type="compositionally biased region" description="Basic and acidic residues" evidence="11">
    <location>
        <begin position="2446"/>
        <end position="2468"/>
    </location>
</feature>
<feature type="region of interest" description="Disordered" evidence="11">
    <location>
        <begin position="1066"/>
        <end position="1114"/>
    </location>
</feature>
<dbReference type="InterPro" id="IPR027484">
    <property type="entry name" value="PInositol-4-P-5-kinase_N"/>
</dbReference>
<feature type="compositionally biased region" description="Polar residues" evidence="11">
    <location>
        <begin position="1766"/>
        <end position="1783"/>
    </location>
</feature>